<dbReference type="GO" id="GO:0030976">
    <property type="term" value="F:thiamine pyrophosphate binding"/>
    <property type="evidence" value="ECO:0007669"/>
    <property type="project" value="InterPro"/>
</dbReference>
<comment type="caution">
    <text evidence="8">The sequence shown here is derived from an EMBL/GenBank/DDBJ whole genome shotgun (WGS) entry which is preliminary data.</text>
</comment>
<sequence length="570" mass="61248">MTGADVLVKLLEEYGVEVIFGVPGDTNVAFYKALSRSGKVRHVMARDERSALYMADAYARYSGKPGVAECPSGAGAMYSLPGMAEANSSSIPLILLTSDIPLKGEGRGMITELDNAKLFEPVCKLSFQVKTTAKIPEAVRRAFRTATSGRPGAVHLTFPEDILAHASASTPDEIYAEPECRRFPAFPMRPDADLVRQLAALLDASRRPVLVAGGGVMHSDGGAALLALAEKIDAAVVTTITGQGAVPDEHPLALGVIGDNGFHPHAARAVEESDLLVYLGCKMGSVVTIGWTFPSHQQERQRVQVDIDPAVLGNTGRNDLNIAGDVRSVLQDLLPLVTQHEPRAWNAELNGMRRRFWEQAQADLHSDALPLKPQRVVHELNRRLPPRAVMVSDAGTPTPHMTRYLRLPGDGSRLVIPRAFGGLGYAIPAVVGAWLARPDVRPIGLFGDGSFSMSCGELETLTRLQVPAVLLHFNNGCFGWIKALQKLHNDAQYLSVDFTRLDVARIAQGFGLKGLRAANAEELVAALDEAFASEGPVLIDIVSESIVDECPPVYSWIKAMGKDPLAVGGA</sequence>
<dbReference type="InterPro" id="IPR045229">
    <property type="entry name" value="TPP_enz"/>
</dbReference>
<comment type="similarity">
    <text evidence="2 4">Belongs to the TPP enzyme family.</text>
</comment>
<dbReference type="GO" id="GO:0009099">
    <property type="term" value="P:L-valine biosynthetic process"/>
    <property type="evidence" value="ECO:0007669"/>
    <property type="project" value="TreeGrafter"/>
</dbReference>
<dbReference type="Pfam" id="PF02775">
    <property type="entry name" value="TPP_enzyme_C"/>
    <property type="match status" value="1"/>
</dbReference>
<dbReference type="SUPFAM" id="SSF52518">
    <property type="entry name" value="Thiamin diphosphate-binding fold (THDP-binding)"/>
    <property type="match status" value="2"/>
</dbReference>
<evidence type="ECO:0000259" key="6">
    <source>
        <dbReference type="Pfam" id="PF02775"/>
    </source>
</evidence>
<keyword evidence="3 4" id="KW-0786">Thiamine pyrophosphate</keyword>
<dbReference type="RefSeq" id="WP_310837246.1">
    <property type="nucleotide sequence ID" value="NZ_JAVLSM010000005.1"/>
</dbReference>
<dbReference type="GO" id="GO:0003984">
    <property type="term" value="F:acetolactate synthase activity"/>
    <property type="evidence" value="ECO:0007669"/>
    <property type="project" value="TreeGrafter"/>
</dbReference>
<dbReference type="CDD" id="cd07035">
    <property type="entry name" value="TPP_PYR_POX_like"/>
    <property type="match status" value="1"/>
</dbReference>
<dbReference type="CDD" id="cd00568">
    <property type="entry name" value="TPP_enzymes"/>
    <property type="match status" value="1"/>
</dbReference>
<evidence type="ECO:0000256" key="1">
    <source>
        <dbReference type="ARBA" id="ARBA00001964"/>
    </source>
</evidence>
<dbReference type="InterPro" id="IPR029035">
    <property type="entry name" value="DHS-like_NAD/FAD-binding_dom"/>
</dbReference>
<dbReference type="PANTHER" id="PTHR18968">
    <property type="entry name" value="THIAMINE PYROPHOSPHATE ENZYMES"/>
    <property type="match status" value="1"/>
</dbReference>
<evidence type="ECO:0000256" key="3">
    <source>
        <dbReference type="ARBA" id="ARBA00023052"/>
    </source>
</evidence>
<feature type="domain" description="Thiamine pyrophosphate enzyme TPP-binding" evidence="6">
    <location>
        <begin position="393"/>
        <end position="541"/>
    </location>
</feature>
<dbReference type="Pfam" id="PF00205">
    <property type="entry name" value="TPP_enzyme_M"/>
    <property type="match status" value="1"/>
</dbReference>
<dbReference type="EMBL" id="JAVRAA010000001">
    <property type="protein sequence ID" value="MDT0335917.1"/>
    <property type="molecule type" value="Genomic_DNA"/>
</dbReference>
<evidence type="ECO:0000256" key="2">
    <source>
        <dbReference type="ARBA" id="ARBA00007812"/>
    </source>
</evidence>
<dbReference type="PROSITE" id="PS00187">
    <property type="entry name" value="TPP_ENZYMES"/>
    <property type="match status" value="1"/>
</dbReference>
<gene>
    <name evidence="8" type="ORF">RJN63_03675</name>
</gene>
<dbReference type="InterPro" id="IPR000399">
    <property type="entry name" value="TPP-bd_CS"/>
</dbReference>
<dbReference type="InterPro" id="IPR029061">
    <property type="entry name" value="THDP-binding"/>
</dbReference>
<protein>
    <submittedName>
        <fullName evidence="8">Thiamine pyrophosphate-binding protein</fullName>
    </submittedName>
</protein>
<name>A0AAE4K4Z8_9BURK</name>
<reference evidence="8" key="1">
    <citation type="submission" date="2023-02" db="EMBL/GenBank/DDBJ databases">
        <title>Description of Herbaspirillum huttiense subsp. nephrolepsisexaltata and Herbaspirillum huttiense subsp. lycopersicon.</title>
        <authorList>
            <person name="Poudel M."/>
            <person name="Sharma A."/>
            <person name="Goss E."/>
            <person name="Tapia J.H."/>
            <person name="Harmon C.M."/>
            <person name="Jones J.B."/>
        </authorList>
    </citation>
    <scope>NUCLEOTIDE SEQUENCE</scope>
    <source>
        <strain evidence="8">NC40101</strain>
    </source>
</reference>
<dbReference type="InterPro" id="IPR011766">
    <property type="entry name" value="TPP_enzyme_TPP-bd"/>
</dbReference>
<dbReference type="FunFam" id="3.40.50.970:FF:000007">
    <property type="entry name" value="Acetolactate synthase"/>
    <property type="match status" value="1"/>
</dbReference>
<organism evidence="8">
    <name type="scientific">Herbaspirillum huttiense subsp. nephrolepidis</name>
    <dbReference type="NCBI Taxonomy" id="3075126"/>
    <lineage>
        <taxon>Bacteria</taxon>
        <taxon>Pseudomonadati</taxon>
        <taxon>Pseudomonadota</taxon>
        <taxon>Betaproteobacteria</taxon>
        <taxon>Burkholderiales</taxon>
        <taxon>Oxalobacteraceae</taxon>
        <taxon>Herbaspirillum</taxon>
    </lineage>
</organism>
<dbReference type="GO" id="GO:0050660">
    <property type="term" value="F:flavin adenine dinucleotide binding"/>
    <property type="evidence" value="ECO:0007669"/>
    <property type="project" value="TreeGrafter"/>
</dbReference>
<evidence type="ECO:0000313" key="8">
    <source>
        <dbReference type="EMBL" id="MDT0335917.1"/>
    </source>
</evidence>
<evidence type="ECO:0000256" key="4">
    <source>
        <dbReference type="RuleBase" id="RU362132"/>
    </source>
</evidence>
<dbReference type="AlphaFoldDB" id="A0AAE4K4Z8"/>
<dbReference type="InterPro" id="IPR012000">
    <property type="entry name" value="Thiamin_PyroP_enz_cen_dom"/>
</dbReference>
<dbReference type="GO" id="GO:0000287">
    <property type="term" value="F:magnesium ion binding"/>
    <property type="evidence" value="ECO:0007669"/>
    <property type="project" value="InterPro"/>
</dbReference>
<dbReference type="GO" id="GO:0009097">
    <property type="term" value="P:isoleucine biosynthetic process"/>
    <property type="evidence" value="ECO:0007669"/>
    <property type="project" value="TreeGrafter"/>
</dbReference>
<proteinExistence type="inferred from homology"/>
<evidence type="ECO:0000259" key="5">
    <source>
        <dbReference type="Pfam" id="PF00205"/>
    </source>
</evidence>
<dbReference type="Gene3D" id="3.40.50.1220">
    <property type="entry name" value="TPP-binding domain"/>
    <property type="match status" value="1"/>
</dbReference>
<dbReference type="Gene3D" id="3.40.50.970">
    <property type="match status" value="2"/>
</dbReference>
<dbReference type="Pfam" id="PF02776">
    <property type="entry name" value="TPP_enzyme_N"/>
    <property type="match status" value="1"/>
</dbReference>
<dbReference type="SUPFAM" id="SSF52467">
    <property type="entry name" value="DHS-like NAD/FAD-binding domain"/>
    <property type="match status" value="1"/>
</dbReference>
<accession>A0AAE4K4Z8</accession>
<dbReference type="GO" id="GO:0005948">
    <property type="term" value="C:acetolactate synthase complex"/>
    <property type="evidence" value="ECO:0007669"/>
    <property type="project" value="TreeGrafter"/>
</dbReference>
<feature type="domain" description="Thiamine pyrophosphate enzyme N-terminal TPP-binding" evidence="7">
    <location>
        <begin position="1"/>
        <end position="117"/>
    </location>
</feature>
<dbReference type="InterPro" id="IPR012001">
    <property type="entry name" value="Thiamin_PyroP_enz_TPP-bd_dom"/>
</dbReference>
<feature type="domain" description="Thiamine pyrophosphate enzyme central" evidence="5">
    <location>
        <begin position="195"/>
        <end position="333"/>
    </location>
</feature>
<comment type="cofactor">
    <cofactor evidence="1">
        <name>thiamine diphosphate</name>
        <dbReference type="ChEBI" id="CHEBI:58937"/>
    </cofactor>
</comment>
<dbReference type="PANTHER" id="PTHR18968:SF13">
    <property type="entry name" value="ACETOLACTATE SYNTHASE CATALYTIC SUBUNIT, MITOCHONDRIAL"/>
    <property type="match status" value="1"/>
</dbReference>
<evidence type="ECO:0000259" key="7">
    <source>
        <dbReference type="Pfam" id="PF02776"/>
    </source>
</evidence>